<sequence length="74" mass="8004">MLRKTRAMSEGQEPDEACADGVCTAGVWGANVTAARAAVERPTALRSRERMETYFREGVERPPRPPSVGVLNGS</sequence>
<name>A0A6J6GCB2_9ZZZZ</name>
<protein>
    <submittedName>
        <fullName evidence="1">Unannotated protein</fullName>
    </submittedName>
</protein>
<dbReference type="EMBL" id="CAEZSR010000282">
    <property type="protein sequence ID" value="CAB4597193.1"/>
    <property type="molecule type" value="Genomic_DNA"/>
</dbReference>
<reference evidence="1" key="1">
    <citation type="submission" date="2020-05" db="EMBL/GenBank/DDBJ databases">
        <authorList>
            <person name="Chiriac C."/>
            <person name="Salcher M."/>
            <person name="Ghai R."/>
            <person name="Kavagutti S V."/>
        </authorList>
    </citation>
    <scope>NUCLEOTIDE SEQUENCE</scope>
</reference>
<dbReference type="AlphaFoldDB" id="A0A6J6GCB2"/>
<gene>
    <name evidence="1" type="ORF">UFOPK1493_04078</name>
</gene>
<organism evidence="1">
    <name type="scientific">freshwater metagenome</name>
    <dbReference type="NCBI Taxonomy" id="449393"/>
    <lineage>
        <taxon>unclassified sequences</taxon>
        <taxon>metagenomes</taxon>
        <taxon>ecological metagenomes</taxon>
    </lineage>
</organism>
<accession>A0A6J6GCB2</accession>
<proteinExistence type="predicted"/>
<evidence type="ECO:0000313" key="1">
    <source>
        <dbReference type="EMBL" id="CAB4597193.1"/>
    </source>
</evidence>